<dbReference type="Gene3D" id="1.10.3210.10">
    <property type="entry name" value="Hypothetical protein af1432"/>
    <property type="match status" value="1"/>
</dbReference>
<dbReference type="AlphaFoldDB" id="E1X507"/>
<name>E1X507_HALMS</name>
<proteinExistence type="predicted"/>
<dbReference type="SUPFAM" id="SSF109604">
    <property type="entry name" value="HD-domain/PDEase-like"/>
    <property type="match status" value="1"/>
</dbReference>
<dbReference type="EMBL" id="FQ312005">
    <property type="protein sequence ID" value="CBW27233.1"/>
    <property type="molecule type" value="Genomic_DNA"/>
</dbReference>
<dbReference type="PANTHER" id="PTHR43155:SF2">
    <property type="entry name" value="CYCLIC DI-GMP PHOSPHODIESTERASE PA4108"/>
    <property type="match status" value="1"/>
</dbReference>
<keyword evidence="2" id="KW-1185">Reference proteome</keyword>
<dbReference type="Pfam" id="PF13487">
    <property type="entry name" value="HD_5"/>
    <property type="match status" value="1"/>
</dbReference>
<dbReference type="GO" id="GO:0016787">
    <property type="term" value="F:hydrolase activity"/>
    <property type="evidence" value="ECO:0007669"/>
    <property type="project" value="UniProtKB-KW"/>
</dbReference>
<dbReference type="InterPro" id="IPR003607">
    <property type="entry name" value="HD/PDEase_dom"/>
</dbReference>
<reference evidence="2" key="1">
    <citation type="journal article" date="2013" name="ISME J.">
        <title>A small predatory core genome in the divergent marine Bacteriovorax marinus SJ and the terrestrial Bdellovibrio bacteriovorus.</title>
        <authorList>
            <person name="Crossman L.C."/>
            <person name="Chen H."/>
            <person name="Cerdeno-Tarraga A.M."/>
            <person name="Brooks K."/>
            <person name="Quail M.A."/>
            <person name="Pineiro S.A."/>
            <person name="Hobley L."/>
            <person name="Sockett R.E."/>
            <person name="Bentley S.D."/>
            <person name="Parkhill J."/>
            <person name="Williams H.N."/>
            <person name="Stine O.C."/>
        </authorList>
    </citation>
    <scope>NUCLEOTIDE SEQUENCE [LARGE SCALE GENOMIC DNA]</scope>
    <source>
        <strain evidence="2">ATCC BAA-682 / DSM 15412 / SJ</strain>
    </source>
</reference>
<dbReference type="Proteomes" id="UP000008963">
    <property type="component" value="Chromosome"/>
</dbReference>
<evidence type="ECO:0000313" key="1">
    <source>
        <dbReference type="EMBL" id="CBW27233.1"/>
    </source>
</evidence>
<keyword evidence="1" id="KW-0378">Hydrolase</keyword>
<dbReference type="KEGG" id="bmx:BMS_2437"/>
<dbReference type="CDD" id="cd00077">
    <property type="entry name" value="HDc"/>
    <property type="match status" value="1"/>
</dbReference>
<dbReference type="PATRIC" id="fig|862908.3.peg.2323"/>
<dbReference type="RefSeq" id="WP_014245010.1">
    <property type="nucleotide sequence ID" value="NC_016620.1"/>
</dbReference>
<dbReference type="HOGENOM" id="CLU_885001_0_0_7"/>
<protein>
    <submittedName>
        <fullName evidence="1">Hydrolase</fullName>
    </submittedName>
</protein>
<organism evidence="1 2">
    <name type="scientific">Halobacteriovorax marinus (strain ATCC BAA-682 / DSM 15412 / SJ)</name>
    <name type="common">Bacteriovorax marinus</name>
    <dbReference type="NCBI Taxonomy" id="862908"/>
    <lineage>
        <taxon>Bacteria</taxon>
        <taxon>Pseudomonadati</taxon>
        <taxon>Bdellovibrionota</taxon>
        <taxon>Bacteriovoracia</taxon>
        <taxon>Bacteriovoracales</taxon>
        <taxon>Halobacteriovoraceae</taxon>
        <taxon>Halobacteriovorax</taxon>
    </lineage>
</organism>
<dbReference type="PANTHER" id="PTHR43155">
    <property type="entry name" value="CYCLIC DI-GMP PHOSPHODIESTERASE PA4108-RELATED"/>
    <property type="match status" value="1"/>
</dbReference>
<accession>E1X507</accession>
<dbReference type="STRING" id="862908.BMS_2437"/>
<sequence>MAYTPLRISTIKPNRELTFPLYIFFKEQYIPYAAKGTSIEEEKYKKLRKQKIAKFYIDEEDEINYQNFLDALLMETMNSETATVEEKVNIVEGACGSAVERMQEDPESESSYRMTENAARTLRQCISENPEAMKAIFGKPVEKNEIIVKHSLNVSALATKLGQKMKLTEEQLDEIAVAGLLHDIGLMQLDEKTRELFNKNKKDFTPEEKLAYGAHVKDCISVLKDKPYVNQTSMELITNHEEVKSGHGPNKKTQLTQSEYILSLVNIYDKTIITTDLTPKEAIKEILIDELGNFELDLLNKFKEVLTEEGLLDL</sequence>
<evidence type="ECO:0000313" key="2">
    <source>
        <dbReference type="Proteomes" id="UP000008963"/>
    </source>
</evidence>
<dbReference type="OrthoDB" id="5290100at2"/>
<dbReference type="eggNOG" id="COG2206">
    <property type="taxonomic scope" value="Bacteria"/>
</dbReference>
<gene>
    <name evidence="1" type="ordered locus">BMS_2437</name>
</gene>